<keyword evidence="1" id="KW-0175">Coiled coil</keyword>
<keyword evidence="4" id="KW-1185">Reference proteome</keyword>
<dbReference type="OrthoDB" id="7312725at2759"/>
<dbReference type="RefSeq" id="XP_008188589.1">
    <property type="nucleotide sequence ID" value="XM_008190367.3"/>
</dbReference>
<dbReference type="GeneID" id="100573342"/>
<reference evidence="4" key="1">
    <citation type="submission" date="2010-06" db="EMBL/GenBank/DDBJ databases">
        <authorList>
            <person name="Jiang H."/>
            <person name="Abraham K."/>
            <person name="Ali S."/>
            <person name="Alsbrooks S.L."/>
            <person name="Anim B.N."/>
            <person name="Anosike U.S."/>
            <person name="Attaway T."/>
            <person name="Bandaranaike D.P."/>
            <person name="Battles P.K."/>
            <person name="Bell S.N."/>
            <person name="Bell A.V."/>
            <person name="Beltran B."/>
            <person name="Bickham C."/>
            <person name="Bustamante Y."/>
            <person name="Caleb T."/>
            <person name="Canada A."/>
            <person name="Cardenas V."/>
            <person name="Carter K."/>
            <person name="Chacko J."/>
            <person name="Chandrabose M.N."/>
            <person name="Chavez D."/>
            <person name="Chavez A."/>
            <person name="Chen L."/>
            <person name="Chu H.-S."/>
            <person name="Claassen K.J."/>
            <person name="Cockrell R."/>
            <person name="Collins M."/>
            <person name="Cooper J.A."/>
            <person name="Cree A."/>
            <person name="Curry S.M."/>
            <person name="Da Y."/>
            <person name="Dao M.D."/>
            <person name="Das B."/>
            <person name="Davila M.-L."/>
            <person name="Davy-Carroll L."/>
            <person name="Denson S."/>
            <person name="Dinh H."/>
            <person name="Ebong V.E."/>
            <person name="Edwards J.R."/>
            <person name="Egan A."/>
            <person name="El-Daye J."/>
            <person name="Escobedo L."/>
            <person name="Fernandez S."/>
            <person name="Fernando P.R."/>
            <person name="Flagg N."/>
            <person name="Forbes L.D."/>
            <person name="Fowler R.G."/>
            <person name="Fu Q."/>
            <person name="Gabisi R.A."/>
            <person name="Ganer J."/>
            <person name="Garbino Pronczuk A."/>
            <person name="Garcia R.M."/>
            <person name="Garner T."/>
            <person name="Garrett T.E."/>
            <person name="Gonzalez D.A."/>
            <person name="Hamid H."/>
            <person name="Hawkins E.S."/>
            <person name="Hirani K."/>
            <person name="Hogues M.E."/>
            <person name="Hollins B."/>
            <person name="Hsiao C.-H."/>
            <person name="Jabil R."/>
            <person name="James M.L."/>
            <person name="Jhangiani S.N."/>
            <person name="Johnson B."/>
            <person name="Johnson Q."/>
            <person name="Joshi V."/>
            <person name="Kalu J.B."/>
            <person name="Kam C."/>
            <person name="Kashfia A."/>
            <person name="Keebler J."/>
            <person name="Kisamo H."/>
            <person name="Kovar C.L."/>
            <person name="Lago L.A."/>
            <person name="Lai C.-Y."/>
            <person name="Laidlaw J."/>
            <person name="Lara F."/>
            <person name="Le T.-K."/>
            <person name="Lee S.L."/>
            <person name="Legall F.H."/>
            <person name="Lemon S.J."/>
            <person name="Lewis L.R."/>
            <person name="Li B."/>
            <person name="Liu Y."/>
            <person name="Liu Y.-S."/>
            <person name="Lopez J."/>
            <person name="Lozado R.J."/>
            <person name="Lu J."/>
            <person name="Madu R.C."/>
            <person name="Maheshwari M."/>
            <person name="Maheshwari R."/>
            <person name="Malloy K."/>
            <person name="Martinez E."/>
            <person name="Mathew T."/>
            <person name="Mercado I.C."/>
            <person name="Mercado C."/>
            <person name="Meyer B."/>
            <person name="Montgomery K."/>
            <person name="Morgan M.B."/>
            <person name="Munidasa M."/>
            <person name="Nazareth L.V."/>
            <person name="Nelson J."/>
            <person name="Ng B.M."/>
            <person name="Nguyen N.B."/>
            <person name="Nguyen P.Q."/>
            <person name="Nguyen T."/>
            <person name="Obregon M."/>
            <person name="Okwuonu G.O."/>
            <person name="Onwere C.G."/>
            <person name="Orozco G."/>
            <person name="Parra A."/>
            <person name="Patel S."/>
            <person name="Patil S."/>
            <person name="Perez A."/>
            <person name="Perez Y."/>
            <person name="Pham C."/>
            <person name="Primus E.L."/>
            <person name="Pu L.-L."/>
            <person name="Puazo M."/>
            <person name="Qin X."/>
            <person name="Quiroz J.B."/>
            <person name="Reese J."/>
            <person name="Richards S."/>
            <person name="Rives C.M."/>
            <person name="Robberts R."/>
            <person name="Ruiz S.J."/>
            <person name="Ruiz M.J."/>
            <person name="Santibanez J."/>
            <person name="Schneider B.W."/>
            <person name="Sisson I."/>
            <person name="Smith M."/>
            <person name="Sodergren E."/>
            <person name="Song X.-Z."/>
            <person name="Song B.B."/>
            <person name="Summersgill H."/>
            <person name="Thelus R."/>
            <person name="Thornton R.D."/>
            <person name="Trejos Z.Y."/>
            <person name="Usmani K."/>
            <person name="Vattathil S."/>
            <person name="Villasana D."/>
            <person name="Walker D.L."/>
            <person name="Wang S."/>
            <person name="Wang K."/>
            <person name="White C.S."/>
            <person name="Williams A.C."/>
            <person name="Williamson J."/>
            <person name="Wilson K."/>
            <person name="Woghiren I.O."/>
            <person name="Woodworth J.R."/>
            <person name="Worley K.C."/>
            <person name="Wright R.A."/>
            <person name="Wu W."/>
            <person name="Young L."/>
            <person name="Zhang L."/>
            <person name="Zhang J."/>
            <person name="Zhu Y."/>
            <person name="Muzny D.M."/>
            <person name="Weinstock G."/>
            <person name="Gibbs R.A."/>
        </authorList>
    </citation>
    <scope>NUCLEOTIDE SEQUENCE [LARGE SCALE GENOMIC DNA]</scope>
    <source>
        <strain evidence="4">LSR1</strain>
    </source>
</reference>
<dbReference type="InterPro" id="IPR021896">
    <property type="entry name" value="THAP9-like_HTH"/>
</dbReference>
<organism evidence="3 4">
    <name type="scientific">Acyrthosiphon pisum</name>
    <name type="common">Pea aphid</name>
    <dbReference type="NCBI Taxonomy" id="7029"/>
    <lineage>
        <taxon>Eukaryota</taxon>
        <taxon>Metazoa</taxon>
        <taxon>Ecdysozoa</taxon>
        <taxon>Arthropoda</taxon>
        <taxon>Hexapoda</taxon>
        <taxon>Insecta</taxon>
        <taxon>Pterygota</taxon>
        <taxon>Neoptera</taxon>
        <taxon>Paraneoptera</taxon>
        <taxon>Hemiptera</taxon>
        <taxon>Sternorrhyncha</taxon>
        <taxon>Aphidomorpha</taxon>
        <taxon>Aphidoidea</taxon>
        <taxon>Aphididae</taxon>
        <taxon>Macrosiphini</taxon>
        <taxon>Acyrthosiphon</taxon>
    </lineage>
</organism>
<name>A0A8R2FCA6_ACYPI</name>
<reference evidence="3" key="2">
    <citation type="submission" date="2022-06" db="UniProtKB">
        <authorList>
            <consortium name="EnsemblMetazoa"/>
        </authorList>
    </citation>
    <scope>IDENTIFICATION</scope>
</reference>
<evidence type="ECO:0000256" key="1">
    <source>
        <dbReference type="SAM" id="Coils"/>
    </source>
</evidence>
<dbReference type="AlphaFoldDB" id="A0A8R2FCA6"/>
<dbReference type="EnsemblMetazoa" id="XM_008190367.3">
    <property type="protein sequence ID" value="XP_008188589.1"/>
    <property type="gene ID" value="LOC100573342"/>
</dbReference>
<sequence>MVPYMDLTKSSESFENNSKSVQCSIQSPTKAILRKKVKVLQQRLKRRETKIKSLKSLVMRIKKNVPMSDDVTTQLEEHFGGIPLALLLHERKTKKIGKNAIRYSDSMKEFAKTLFFYSP</sequence>
<dbReference type="Pfam" id="PF12017">
    <property type="entry name" value="Tnp_P_element"/>
    <property type="match status" value="1"/>
</dbReference>
<evidence type="ECO:0000259" key="2">
    <source>
        <dbReference type="Pfam" id="PF12017"/>
    </source>
</evidence>
<dbReference type="KEGG" id="api:100573342"/>
<accession>A0A8R2FCA6</accession>
<protein>
    <recommendedName>
        <fullName evidence="2">THAP9-like helix-turn-helix domain-containing protein</fullName>
    </recommendedName>
</protein>
<evidence type="ECO:0000313" key="3">
    <source>
        <dbReference type="EnsemblMetazoa" id="XP_008188589.1"/>
    </source>
</evidence>
<feature type="coiled-coil region" evidence="1">
    <location>
        <begin position="30"/>
        <end position="57"/>
    </location>
</feature>
<proteinExistence type="predicted"/>
<evidence type="ECO:0000313" key="4">
    <source>
        <dbReference type="Proteomes" id="UP000007819"/>
    </source>
</evidence>
<feature type="domain" description="THAP9-like helix-turn-helix" evidence="2">
    <location>
        <begin position="62"/>
        <end position="119"/>
    </location>
</feature>
<dbReference type="Proteomes" id="UP000007819">
    <property type="component" value="Unassembled WGS sequence"/>
</dbReference>